<dbReference type="Gene3D" id="3.60.21.10">
    <property type="match status" value="1"/>
</dbReference>
<dbReference type="InterPro" id="IPR004843">
    <property type="entry name" value="Calcineurin-like_PHP"/>
</dbReference>
<dbReference type="Proteomes" id="UP000885744">
    <property type="component" value="Unassembled WGS sequence"/>
</dbReference>
<proteinExistence type="predicted"/>
<dbReference type="AlphaFoldDB" id="A0A7C1NKB1"/>
<dbReference type="GO" id="GO:0016787">
    <property type="term" value="F:hydrolase activity"/>
    <property type="evidence" value="ECO:0007669"/>
    <property type="project" value="InterPro"/>
</dbReference>
<dbReference type="InterPro" id="IPR029052">
    <property type="entry name" value="Metallo-depent_PP-like"/>
</dbReference>
<evidence type="ECO:0000259" key="1">
    <source>
        <dbReference type="Pfam" id="PF00149"/>
    </source>
</evidence>
<accession>A0A7C1NKB1</accession>
<gene>
    <name evidence="2" type="ORF">ENI09_01190</name>
</gene>
<dbReference type="SUPFAM" id="SSF56300">
    <property type="entry name" value="Metallo-dependent phosphatases"/>
    <property type="match status" value="1"/>
</dbReference>
<feature type="domain" description="Calcineurin-like phosphoesterase" evidence="1">
    <location>
        <begin position="3"/>
        <end position="182"/>
    </location>
</feature>
<organism evidence="2">
    <name type="scientific">candidate division WWE3 bacterium</name>
    <dbReference type="NCBI Taxonomy" id="2053526"/>
    <lineage>
        <taxon>Bacteria</taxon>
        <taxon>Katanobacteria</taxon>
    </lineage>
</organism>
<evidence type="ECO:0000313" key="2">
    <source>
        <dbReference type="EMBL" id="HEB14010.1"/>
    </source>
</evidence>
<dbReference type="Pfam" id="PF00149">
    <property type="entry name" value="Metallophos"/>
    <property type="match status" value="1"/>
</dbReference>
<sequence>MLIVFSDTHLTHHWFNPKKFRYLANIIRSADQVAIVGDFWDGMRCSFDQFIQSPWKALFPLLKSKDAIYLYGNHDLEEWCDERVNRFSTLQAEAVDITVGTFNLRLEHGHRIAPDPITKNPKLLNIPMIGWADYIFTSAIPMVLFGDRWAKVSGRVPTHLMRERAKWASANGQWLICGHSHSAQVDPAIRYANSGFVGSGWAKYLRVDEYSIDLINARF</sequence>
<dbReference type="EMBL" id="DRHH01000048">
    <property type="protein sequence ID" value="HEB14010.1"/>
    <property type="molecule type" value="Genomic_DNA"/>
</dbReference>
<comment type="caution">
    <text evidence="2">The sequence shown here is derived from an EMBL/GenBank/DDBJ whole genome shotgun (WGS) entry which is preliminary data.</text>
</comment>
<protein>
    <recommendedName>
        <fullName evidence="1">Calcineurin-like phosphoesterase domain-containing protein</fullName>
    </recommendedName>
</protein>
<reference evidence="2" key="1">
    <citation type="journal article" date="2020" name="mSystems">
        <title>Genome- and Community-Level Interaction Insights into Carbon Utilization and Element Cycling Functions of Hydrothermarchaeota in Hydrothermal Sediment.</title>
        <authorList>
            <person name="Zhou Z."/>
            <person name="Liu Y."/>
            <person name="Xu W."/>
            <person name="Pan J."/>
            <person name="Luo Z.H."/>
            <person name="Li M."/>
        </authorList>
    </citation>
    <scope>NUCLEOTIDE SEQUENCE [LARGE SCALE GENOMIC DNA]</scope>
    <source>
        <strain evidence="2">HyVt-365</strain>
    </source>
</reference>
<name>A0A7C1NKB1_UNCKA</name>